<feature type="compositionally biased region" description="Basic and acidic residues" evidence="1">
    <location>
        <begin position="78"/>
        <end position="89"/>
    </location>
</feature>
<reference evidence="2" key="1">
    <citation type="journal article" date="2020" name="Stud. Mycol.">
        <title>101 Dothideomycetes genomes: a test case for predicting lifestyles and emergence of pathogens.</title>
        <authorList>
            <person name="Haridas S."/>
            <person name="Albert R."/>
            <person name="Binder M."/>
            <person name="Bloem J."/>
            <person name="Labutti K."/>
            <person name="Salamov A."/>
            <person name="Andreopoulos B."/>
            <person name="Baker S."/>
            <person name="Barry K."/>
            <person name="Bills G."/>
            <person name="Bluhm B."/>
            <person name="Cannon C."/>
            <person name="Castanera R."/>
            <person name="Culley D."/>
            <person name="Daum C."/>
            <person name="Ezra D."/>
            <person name="Gonzalez J."/>
            <person name="Henrissat B."/>
            <person name="Kuo A."/>
            <person name="Liang C."/>
            <person name="Lipzen A."/>
            <person name="Lutzoni F."/>
            <person name="Magnuson J."/>
            <person name="Mondo S."/>
            <person name="Nolan M."/>
            <person name="Ohm R."/>
            <person name="Pangilinan J."/>
            <person name="Park H.-J."/>
            <person name="Ramirez L."/>
            <person name="Alfaro M."/>
            <person name="Sun H."/>
            <person name="Tritt A."/>
            <person name="Yoshinaga Y."/>
            <person name="Zwiers L.-H."/>
            <person name="Turgeon B."/>
            <person name="Goodwin S."/>
            <person name="Spatafora J."/>
            <person name="Crous P."/>
            <person name="Grigoriev I."/>
        </authorList>
    </citation>
    <scope>NUCLEOTIDE SEQUENCE</scope>
    <source>
        <strain evidence="2">CBS 123094</strain>
    </source>
</reference>
<organism evidence="2 3">
    <name type="scientific">Amniculicola lignicola CBS 123094</name>
    <dbReference type="NCBI Taxonomy" id="1392246"/>
    <lineage>
        <taxon>Eukaryota</taxon>
        <taxon>Fungi</taxon>
        <taxon>Dikarya</taxon>
        <taxon>Ascomycota</taxon>
        <taxon>Pezizomycotina</taxon>
        <taxon>Dothideomycetes</taxon>
        <taxon>Pleosporomycetidae</taxon>
        <taxon>Pleosporales</taxon>
        <taxon>Amniculicolaceae</taxon>
        <taxon>Amniculicola</taxon>
    </lineage>
</organism>
<dbReference type="EMBL" id="ML977604">
    <property type="protein sequence ID" value="KAF1998403.1"/>
    <property type="molecule type" value="Genomic_DNA"/>
</dbReference>
<evidence type="ECO:0000313" key="2">
    <source>
        <dbReference type="EMBL" id="KAF1998403.1"/>
    </source>
</evidence>
<protein>
    <submittedName>
        <fullName evidence="2">Uncharacterized protein</fullName>
    </submittedName>
</protein>
<name>A0A6A5W924_9PLEO</name>
<feature type="region of interest" description="Disordered" evidence="1">
    <location>
        <begin position="75"/>
        <end position="99"/>
    </location>
</feature>
<evidence type="ECO:0000313" key="3">
    <source>
        <dbReference type="Proteomes" id="UP000799779"/>
    </source>
</evidence>
<feature type="region of interest" description="Disordered" evidence="1">
    <location>
        <begin position="116"/>
        <end position="142"/>
    </location>
</feature>
<dbReference type="AlphaFoldDB" id="A0A6A5W924"/>
<gene>
    <name evidence="2" type="ORF">P154DRAFT_603276</name>
</gene>
<accession>A0A6A5W924</accession>
<dbReference type="Proteomes" id="UP000799779">
    <property type="component" value="Unassembled WGS sequence"/>
</dbReference>
<keyword evidence="3" id="KW-1185">Reference proteome</keyword>
<proteinExistence type="predicted"/>
<evidence type="ECO:0000256" key="1">
    <source>
        <dbReference type="SAM" id="MobiDB-lite"/>
    </source>
</evidence>
<sequence>MMSGRACLGYRAAAARSSTTLSTKQTIGRCWDLEEVCCSSTGGAAEWRSDLASHRMRSGLGVGRSEAWLAGEAIAQHDSGKSDTSKATESRNMSVWGRPRCRWPGKARGRLGWEASAPGRQVKPPMLSGSLDASPTNREDDNNTLTVHTMLLFHMTCRRTHMSHTASRTTGPWPRPRIRLFHGSAGEAHEMKEMVVAPLWLFSSRQRRIVNFVRRTTMLRRV</sequence>